<name>A0AAW0LJW5_QUESU</name>
<proteinExistence type="predicted"/>
<reference evidence="1 2" key="1">
    <citation type="journal article" date="2018" name="Sci. Data">
        <title>The draft genome sequence of cork oak.</title>
        <authorList>
            <person name="Ramos A.M."/>
            <person name="Usie A."/>
            <person name="Barbosa P."/>
            <person name="Barros P.M."/>
            <person name="Capote T."/>
            <person name="Chaves I."/>
            <person name="Simoes F."/>
            <person name="Abreu I."/>
            <person name="Carrasquinho I."/>
            <person name="Faro C."/>
            <person name="Guimaraes J.B."/>
            <person name="Mendonca D."/>
            <person name="Nobrega F."/>
            <person name="Rodrigues L."/>
            <person name="Saibo N.J.M."/>
            <person name="Varela M.C."/>
            <person name="Egas C."/>
            <person name="Matos J."/>
            <person name="Miguel C.M."/>
            <person name="Oliveira M.M."/>
            <person name="Ricardo C.P."/>
            <person name="Goncalves S."/>
        </authorList>
    </citation>
    <scope>NUCLEOTIDE SEQUENCE [LARGE SCALE GENOMIC DNA]</scope>
    <source>
        <strain evidence="2">cv. HL8</strain>
    </source>
</reference>
<dbReference type="AlphaFoldDB" id="A0AAW0LJW5"/>
<dbReference type="Proteomes" id="UP000237347">
    <property type="component" value="Unassembled WGS sequence"/>
</dbReference>
<evidence type="ECO:0000313" key="1">
    <source>
        <dbReference type="EMBL" id="KAK7850716.1"/>
    </source>
</evidence>
<organism evidence="1 2">
    <name type="scientific">Quercus suber</name>
    <name type="common">Cork oak</name>
    <dbReference type="NCBI Taxonomy" id="58331"/>
    <lineage>
        <taxon>Eukaryota</taxon>
        <taxon>Viridiplantae</taxon>
        <taxon>Streptophyta</taxon>
        <taxon>Embryophyta</taxon>
        <taxon>Tracheophyta</taxon>
        <taxon>Spermatophyta</taxon>
        <taxon>Magnoliopsida</taxon>
        <taxon>eudicotyledons</taxon>
        <taxon>Gunneridae</taxon>
        <taxon>Pentapetalae</taxon>
        <taxon>rosids</taxon>
        <taxon>fabids</taxon>
        <taxon>Fagales</taxon>
        <taxon>Fagaceae</taxon>
        <taxon>Quercus</taxon>
    </lineage>
</organism>
<dbReference type="Gramene" id="rna-CFP56_79154">
    <property type="protein sequence ID" value="cds-POE46652.1"/>
    <property type="gene ID" value="gene-CFP56_79154"/>
</dbReference>
<sequence length="82" mass="9060">MDFEVGAKLNETLGMQTKIDPGFKPKSGDVIPAKKRLVKRMVFDCIAQWISCFGGSQSEKPCSCFNMGLTPTKSNAKRSKDE</sequence>
<comment type="caution">
    <text evidence="1">The sequence shown here is derived from an EMBL/GenBank/DDBJ whole genome shotgun (WGS) entry which is preliminary data.</text>
</comment>
<gene>
    <name evidence="1" type="ORF">CFP56_043812</name>
</gene>
<protein>
    <submittedName>
        <fullName evidence="1">Uncharacterized protein</fullName>
    </submittedName>
</protein>
<evidence type="ECO:0000313" key="2">
    <source>
        <dbReference type="Proteomes" id="UP000237347"/>
    </source>
</evidence>
<keyword evidence="2" id="KW-1185">Reference proteome</keyword>
<dbReference type="EMBL" id="PKMF04000096">
    <property type="protein sequence ID" value="KAK7850716.1"/>
    <property type="molecule type" value="Genomic_DNA"/>
</dbReference>
<accession>A0AAW0LJW5</accession>